<evidence type="ECO:0000313" key="2">
    <source>
        <dbReference type="EMBL" id="KAJ8343826.1"/>
    </source>
</evidence>
<keyword evidence="3" id="KW-1185">Reference proteome</keyword>
<gene>
    <name evidence="2" type="ORF">SKAU_G00311550</name>
</gene>
<dbReference type="Proteomes" id="UP001152622">
    <property type="component" value="Chromosome 13"/>
</dbReference>
<organism evidence="2 3">
    <name type="scientific">Synaphobranchus kaupii</name>
    <name type="common">Kaup's arrowtooth eel</name>
    <dbReference type="NCBI Taxonomy" id="118154"/>
    <lineage>
        <taxon>Eukaryota</taxon>
        <taxon>Metazoa</taxon>
        <taxon>Chordata</taxon>
        <taxon>Craniata</taxon>
        <taxon>Vertebrata</taxon>
        <taxon>Euteleostomi</taxon>
        <taxon>Actinopterygii</taxon>
        <taxon>Neopterygii</taxon>
        <taxon>Teleostei</taxon>
        <taxon>Anguilliformes</taxon>
        <taxon>Synaphobranchidae</taxon>
        <taxon>Synaphobranchus</taxon>
    </lineage>
</organism>
<evidence type="ECO:0000256" key="1">
    <source>
        <dbReference type="SAM" id="MobiDB-lite"/>
    </source>
</evidence>
<dbReference type="AlphaFoldDB" id="A0A9Q1IKC4"/>
<feature type="region of interest" description="Disordered" evidence="1">
    <location>
        <begin position="112"/>
        <end position="136"/>
    </location>
</feature>
<proteinExistence type="predicted"/>
<dbReference type="EMBL" id="JAINUF010000013">
    <property type="protein sequence ID" value="KAJ8343826.1"/>
    <property type="molecule type" value="Genomic_DNA"/>
</dbReference>
<reference evidence="2" key="1">
    <citation type="journal article" date="2023" name="Science">
        <title>Genome structures resolve the early diversification of teleost fishes.</title>
        <authorList>
            <person name="Parey E."/>
            <person name="Louis A."/>
            <person name="Montfort J."/>
            <person name="Bouchez O."/>
            <person name="Roques C."/>
            <person name="Iampietro C."/>
            <person name="Lluch J."/>
            <person name="Castinel A."/>
            <person name="Donnadieu C."/>
            <person name="Desvignes T."/>
            <person name="Floi Bucao C."/>
            <person name="Jouanno E."/>
            <person name="Wen M."/>
            <person name="Mejri S."/>
            <person name="Dirks R."/>
            <person name="Jansen H."/>
            <person name="Henkel C."/>
            <person name="Chen W.J."/>
            <person name="Zahm M."/>
            <person name="Cabau C."/>
            <person name="Klopp C."/>
            <person name="Thompson A.W."/>
            <person name="Robinson-Rechavi M."/>
            <person name="Braasch I."/>
            <person name="Lecointre G."/>
            <person name="Bobe J."/>
            <person name="Postlethwait J.H."/>
            <person name="Berthelot C."/>
            <person name="Roest Crollius H."/>
            <person name="Guiguen Y."/>
        </authorList>
    </citation>
    <scope>NUCLEOTIDE SEQUENCE</scope>
    <source>
        <strain evidence="2">WJC10195</strain>
    </source>
</reference>
<sequence>MLGGLAFYKDLQSLVSEVKKGPLRTSAETETQRGLSPAGSLRIKERSCLALRRHAFLRQRAAPALPVIKESGGAGRGYPPLSLAACRLWEIASYFSGPEVTRQRRPRMCHSEDPGLGWELPPMSDASAARGRRCQI</sequence>
<name>A0A9Q1IKC4_SYNKA</name>
<accession>A0A9Q1IKC4</accession>
<comment type="caution">
    <text evidence="2">The sequence shown here is derived from an EMBL/GenBank/DDBJ whole genome shotgun (WGS) entry which is preliminary data.</text>
</comment>
<protein>
    <submittedName>
        <fullName evidence="2">Uncharacterized protein</fullName>
    </submittedName>
</protein>
<evidence type="ECO:0000313" key="3">
    <source>
        <dbReference type="Proteomes" id="UP001152622"/>
    </source>
</evidence>